<proteinExistence type="predicted"/>
<dbReference type="AlphaFoldDB" id="A0A0D2XYE1"/>
<reference evidence="2" key="1">
    <citation type="journal article" date="2012" name="Mol. Plant Microbe Interact.">
        <title>A highly conserved effector in Fusarium oxysporum is required for full virulence on Arabidopsis.</title>
        <authorList>
            <person name="Thatcher L.F."/>
            <person name="Gardiner D.M."/>
            <person name="Kazan K."/>
            <person name="Manners J."/>
        </authorList>
    </citation>
    <scope>NUCLEOTIDE SEQUENCE [LARGE SCALE GENOMIC DNA]</scope>
    <source>
        <strain evidence="2">Fo5176</strain>
    </source>
</reference>
<evidence type="ECO:0000313" key="1">
    <source>
        <dbReference type="EnsemblFungi" id="FOXG_09013P0"/>
    </source>
</evidence>
<protein>
    <submittedName>
        <fullName evidence="1">Uncharacterized protein</fullName>
    </submittedName>
</protein>
<evidence type="ECO:0000313" key="2">
    <source>
        <dbReference type="Proteomes" id="UP000002489"/>
    </source>
</evidence>
<dbReference type="Proteomes" id="UP000002489">
    <property type="component" value="Unassembled WGS sequence"/>
</dbReference>
<accession>A0A0D2XYE1</accession>
<reference evidence="1" key="2">
    <citation type="submission" date="2025-08" db="UniProtKB">
        <authorList>
            <consortium name="EnsemblFungi"/>
        </authorList>
    </citation>
    <scope>IDENTIFICATION</scope>
    <source>
        <strain evidence="1">4287 / CBS 123668 / FGSC 9935 / NRRL 34936</strain>
    </source>
</reference>
<organism evidence="1 2">
    <name type="scientific">Fusarium oxysporum (strain Fo5176)</name>
    <name type="common">Fusarium vascular wilt</name>
    <dbReference type="NCBI Taxonomy" id="660025"/>
    <lineage>
        <taxon>Eukaryota</taxon>
        <taxon>Fungi</taxon>
        <taxon>Dikarya</taxon>
        <taxon>Ascomycota</taxon>
        <taxon>Pezizomycotina</taxon>
        <taxon>Sordariomycetes</taxon>
        <taxon>Hypocreomycetidae</taxon>
        <taxon>Hypocreales</taxon>
        <taxon>Nectriaceae</taxon>
        <taxon>Fusarium</taxon>
        <taxon>Fusarium oxysporum species complex</taxon>
    </lineage>
</organism>
<name>A0A0D2XYE1_FUSOF</name>
<dbReference type="EnsemblFungi" id="FOXG_09013T0">
    <property type="protein sequence ID" value="FOXG_09013P0"/>
    <property type="gene ID" value="FOXG_09013"/>
</dbReference>
<sequence>MSSTMLSQLRKFLKPFTEKVSEDEPPLAPGTSSSLPTVSLFVVPDLEKDLGIELDEDDAVRPLILKFSDLLEALQATKEMALLGEKWGYRNANMELDDSDIRVLTMSAEKDFNFLSNVVSFTAPGVNVASLNLAAHGEFDPIQHCKIPTAGDLDA</sequence>